<feature type="domain" description="N-acetyltransferase" evidence="4">
    <location>
        <begin position="12"/>
        <end position="171"/>
    </location>
</feature>
<reference evidence="6" key="1">
    <citation type="submission" date="2020-07" db="EMBL/GenBank/DDBJ databases">
        <title>Complete genome sequencing of Clostridia bacterium strain 12CBH8.</title>
        <authorList>
            <person name="Sakamoto M."/>
            <person name="Murakami T."/>
            <person name="Mori H."/>
        </authorList>
    </citation>
    <scope>NUCLEOTIDE SEQUENCE [LARGE SCALE GENOMIC DNA]</scope>
    <source>
        <strain evidence="6">12CBH8</strain>
    </source>
</reference>
<protein>
    <submittedName>
        <fullName evidence="5">N-acetyltransferase</fullName>
    </submittedName>
</protein>
<name>A0A7I8D4H2_9FIRM</name>
<evidence type="ECO:0000256" key="3">
    <source>
        <dbReference type="ARBA" id="ARBA00023315"/>
    </source>
</evidence>
<keyword evidence="6" id="KW-1185">Reference proteome</keyword>
<dbReference type="PROSITE" id="PS51186">
    <property type="entry name" value="GNAT"/>
    <property type="match status" value="1"/>
</dbReference>
<gene>
    <name evidence="5" type="ORF">C12CBH8_13110</name>
</gene>
<dbReference type="PANTHER" id="PTHR10545">
    <property type="entry name" value="DIAMINE N-ACETYLTRANSFERASE"/>
    <property type="match status" value="1"/>
</dbReference>
<keyword evidence="2 5" id="KW-0808">Transferase</keyword>
<evidence type="ECO:0000313" key="5">
    <source>
        <dbReference type="EMBL" id="BCI60672.1"/>
    </source>
</evidence>
<accession>A0A7I8D4H2</accession>
<proteinExistence type="inferred from homology"/>
<evidence type="ECO:0000313" key="6">
    <source>
        <dbReference type="Proteomes" id="UP000593890"/>
    </source>
</evidence>
<dbReference type="EMBL" id="AP023321">
    <property type="protein sequence ID" value="BCI60672.1"/>
    <property type="molecule type" value="Genomic_DNA"/>
</dbReference>
<sequence length="171" mass="19592">MNQNIQTNIPGCTLRFAHERDNALVFSFIRKIAEYERMSNDVVTTEEVLYDSLFVRRAAQVVLAEYEGKPVGFALFFHNFSTFMGRQGLYLEDVFVDPDMRGKGIGKLLVTFLARVAVERGCGRMEWACLNWNKPSIAFYEKLGAKAMSDWSVYRLEGDRLHNVANLFSSK</sequence>
<comment type="similarity">
    <text evidence="1">Belongs to the acetyltransferase family.</text>
</comment>
<dbReference type="RefSeq" id="WP_090267218.1">
    <property type="nucleotide sequence ID" value="NZ_AP023321.1"/>
</dbReference>
<dbReference type="Proteomes" id="UP000593890">
    <property type="component" value="Chromosome"/>
</dbReference>
<dbReference type="GO" id="GO:0008080">
    <property type="term" value="F:N-acetyltransferase activity"/>
    <property type="evidence" value="ECO:0007669"/>
    <property type="project" value="TreeGrafter"/>
</dbReference>
<evidence type="ECO:0000256" key="1">
    <source>
        <dbReference type="ARBA" id="ARBA00008694"/>
    </source>
</evidence>
<evidence type="ECO:0000256" key="2">
    <source>
        <dbReference type="ARBA" id="ARBA00022679"/>
    </source>
</evidence>
<keyword evidence="3" id="KW-0012">Acyltransferase</keyword>
<dbReference type="SUPFAM" id="SSF55729">
    <property type="entry name" value="Acyl-CoA N-acyltransferases (Nat)"/>
    <property type="match status" value="1"/>
</dbReference>
<dbReference type="AlphaFoldDB" id="A0A7I8D4H2"/>
<organism evidence="5 6">
    <name type="scientific">Solibaculum mannosilyticum</name>
    <dbReference type="NCBI Taxonomy" id="2780922"/>
    <lineage>
        <taxon>Bacteria</taxon>
        <taxon>Bacillati</taxon>
        <taxon>Bacillota</taxon>
        <taxon>Clostridia</taxon>
        <taxon>Eubacteriales</taxon>
        <taxon>Oscillospiraceae</taxon>
        <taxon>Solibaculum</taxon>
    </lineage>
</organism>
<dbReference type="PANTHER" id="PTHR10545:SF29">
    <property type="entry name" value="GH14572P-RELATED"/>
    <property type="match status" value="1"/>
</dbReference>
<dbReference type="InterPro" id="IPR000182">
    <property type="entry name" value="GNAT_dom"/>
</dbReference>
<dbReference type="FunFam" id="3.40.630.30:FF:000064">
    <property type="entry name" value="GNAT family acetyltransferase"/>
    <property type="match status" value="1"/>
</dbReference>
<dbReference type="KEGG" id="sman:C12CBH8_13110"/>
<dbReference type="InterPro" id="IPR016181">
    <property type="entry name" value="Acyl_CoA_acyltransferase"/>
</dbReference>
<dbReference type="Gene3D" id="3.40.630.30">
    <property type="match status" value="1"/>
</dbReference>
<evidence type="ECO:0000259" key="4">
    <source>
        <dbReference type="PROSITE" id="PS51186"/>
    </source>
</evidence>
<dbReference type="CDD" id="cd04301">
    <property type="entry name" value="NAT_SF"/>
    <property type="match status" value="1"/>
</dbReference>
<dbReference type="Pfam" id="PF00583">
    <property type="entry name" value="Acetyltransf_1"/>
    <property type="match status" value="1"/>
</dbReference>
<dbReference type="InterPro" id="IPR051016">
    <property type="entry name" value="Diverse_Substrate_AcTransf"/>
</dbReference>